<keyword evidence="3" id="KW-1185">Reference proteome</keyword>
<feature type="transmembrane region" description="Helical" evidence="1">
    <location>
        <begin position="7"/>
        <end position="28"/>
    </location>
</feature>
<name>A0ABZ0V5L3_9RHOB</name>
<proteinExistence type="predicted"/>
<dbReference type="Pfam" id="PF11431">
    <property type="entry name" value="Transport_MerF"/>
    <property type="match status" value="1"/>
</dbReference>
<accession>A0ABZ0V5L3</accession>
<keyword evidence="1" id="KW-0812">Transmembrane</keyword>
<dbReference type="InterPro" id="IPR021091">
    <property type="entry name" value="Mercury_ion_transport_MerF"/>
</dbReference>
<gene>
    <name evidence="2" type="primary">merF</name>
    <name evidence="2" type="ORF">T7987_12395</name>
</gene>
<dbReference type="Proteomes" id="UP001326567">
    <property type="component" value="Chromosome"/>
</dbReference>
<reference evidence="2 3" key="1">
    <citation type="submission" date="2023-11" db="EMBL/GenBank/DDBJ databases">
        <title>From the Deep-Sea to the Surface: Bacterial Genomes Isolated from the Moytirra Hydrothermal Vent Plume.</title>
        <authorList>
            <person name="Major S.R."/>
        </authorList>
    </citation>
    <scope>NUCLEOTIDE SEQUENCE [LARGE SCALE GENOMIC DNA]</scope>
    <source>
        <strain evidence="2 3">OXR-9</strain>
    </source>
</reference>
<evidence type="ECO:0000256" key="1">
    <source>
        <dbReference type="SAM" id="Phobius"/>
    </source>
</evidence>
<organism evidence="2 3">
    <name type="scientific">Sulfitobacter faviae</name>
    <dbReference type="NCBI Taxonomy" id="1775881"/>
    <lineage>
        <taxon>Bacteria</taxon>
        <taxon>Pseudomonadati</taxon>
        <taxon>Pseudomonadota</taxon>
        <taxon>Alphaproteobacteria</taxon>
        <taxon>Rhodobacterales</taxon>
        <taxon>Roseobacteraceae</taxon>
        <taxon>Sulfitobacter</taxon>
    </lineage>
</organism>
<evidence type="ECO:0000313" key="3">
    <source>
        <dbReference type="Proteomes" id="UP001326567"/>
    </source>
</evidence>
<dbReference type="EMBL" id="CP139725">
    <property type="protein sequence ID" value="WPZ23277.1"/>
    <property type="molecule type" value="Genomic_DNA"/>
</dbReference>
<dbReference type="NCBIfam" id="NF033565">
    <property type="entry name" value="trans_MerF"/>
    <property type="match status" value="1"/>
</dbReference>
<dbReference type="RefSeq" id="WP_322329712.1">
    <property type="nucleotide sequence ID" value="NZ_CP139725.1"/>
</dbReference>
<dbReference type="Gene3D" id="1.10.287.910">
    <property type="entry name" value="bacterial mercury transporter, merf"/>
    <property type="match status" value="1"/>
</dbReference>
<feature type="transmembrane region" description="Helical" evidence="1">
    <location>
        <begin position="34"/>
        <end position="52"/>
    </location>
</feature>
<sequence length="61" mass="6535">MIGTVIAALCCFTPILVILLGAVGLAAVLGWLDIVLLPALALFIGITLYALWRRQRINSRG</sequence>
<keyword evidence="1" id="KW-1133">Transmembrane helix</keyword>
<protein>
    <submittedName>
        <fullName evidence="2">Mercury resistance system transport protein MerF</fullName>
    </submittedName>
</protein>
<evidence type="ECO:0000313" key="2">
    <source>
        <dbReference type="EMBL" id="WPZ23277.1"/>
    </source>
</evidence>
<keyword evidence="1" id="KW-0472">Membrane</keyword>